<feature type="compositionally biased region" description="Low complexity" evidence="1">
    <location>
        <begin position="147"/>
        <end position="165"/>
    </location>
</feature>
<organism evidence="2 3">
    <name type="scientific">Fasciola gigantica</name>
    <name type="common">Giant liver fluke</name>
    <dbReference type="NCBI Taxonomy" id="46835"/>
    <lineage>
        <taxon>Eukaryota</taxon>
        <taxon>Metazoa</taxon>
        <taxon>Spiralia</taxon>
        <taxon>Lophotrochozoa</taxon>
        <taxon>Platyhelminthes</taxon>
        <taxon>Trematoda</taxon>
        <taxon>Digenea</taxon>
        <taxon>Plagiorchiida</taxon>
        <taxon>Echinostomata</taxon>
        <taxon>Echinostomatoidea</taxon>
        <taxon>Fasciolidae</taxon>
        <taxon>Fasciola</taxon>
    </lineage>
</organism>
<dbReference type="AlphaFoldDB" id="A0A504Z870"/>
<proteinExistence type="predicted"/>
<name>A0A504Z870_FASGI</name>
<feature type="compositionally biased region" description="Low complexity" evidence="1">
    <location>
        <begin position="345"/>
        <end position="362"/>
    </location>
</feature>
<feature type="region of interest" description="Disordered" evidence="1">
    <location>
        <begin position="375"/>
        <end position="394"/>
    </location>
</feature>
<feature type="compositionally biased region" description="Polar residues" evidence="1">
    <location>
        <begin position="1"/>
        <end position="32"/>
    </location>
</feature>
<feature type="compositionally biased region" description="Polar residues" evidence="1">
    <location>
        <begin position="119"/>
        <end position="134"/>
    </location>
</feature>
<feature type="compositionally biased region" description="Polar residues" evidence="1">
    <location>
        <begin position="283"/>
        <end position="295"/>
    </location>
</feature>
<feature type="region of interest" description="Disordered" evidence="1">
    <location>
        <begin position="251"/>
        <end position="370"/>
    </location>
</feature>
<sequence length="410" mass="42573">MTTPTENHSPILNGMNGTRSGVTPSDSSNSLELLQPEDTDNLLSVVGGLPDSDMRNTPKRLTPRSASGGQPTVKQRQFASTSQLTAGKSRLVQPSRLTRPGTVSNHNRSSSEGMPVCSASLTTLNQLSKPSSTSRRIKPISASPLVSRTSRTSTASTTTTITRPSGLRAPSTVGTARAAMTCPPSASGRSLASSRSASTTGSVNNLTTTNGLQSRRAAAAHAVSAQSVCAALHKRERTVAIAKPIIRPQPTAQAKSGLQSVGTHSSASTYKPKGVVSGSVSSTLTTESANGSDMSTEVPKPIRGGRKSLTGRKPDSRQLLNNAHVKPVYKPKSVENRTNSIPDGTLSSSPNPQTSTSPASSPYGTSHSRRSVALGSVESTPNGILSDSNQDSSNGMWIVRGELSLVNGLK</sequence>
<reference evidence="2 3" key="1">
    <citation type="submission" date="2019-04" db="EMBL/GenBank/DDBJ databases">
        <title>Annotation for the trematode Fasciola gigantica.</title>
        <authorList>
            <person name="Choi Y.-J."/>
        </authorList>
    </citation>
    <scope>NUCLEOTIDE SEQUENCE [LARGE SCALE GENOMIC DNA]</scope>
    <source>
        <strain evidence="2">Uganda_cow_1</strain>
    </source>
</reference>
<dbReference type="OrthoDB" id="10626972at2759"/>
<feature type="compositionally biased region" description="Polar residues" evidence="1">
    <location>
        <begin position="64"/>
        <end position="86"/>
    </location>
</feature>
<protein>
    <submittedName>
        <fullName evidence="2">Uncharacterized protein</fullName>
    </submittedName>
</protein>
<feature type="compositionally biased region" description="Polar residues" evidence="1">
    <location>
        <begin position="101"/>
        <end position="112"/>
    </location>
</feature>
<evidence type="ECO:0000256" key="1">
    <source>
        <dbReference type="SAM" id="MobiDB-lite"/>
    </source>
</evidence>
<feature type="compositionally biased region" description="Polar residues" evidence="1">
    <location>
        <begin position="377"/>
        <end position="394"/>
    </location>
</feature>
<evidence type="ECO:0000313" key="2">
    <source>
        <dbReference type="EMBL" id="TPP66917.1"/>
    </source>
</evidence>
<keyword evidence="3" id="KW-1185">Reference proteome</keyword>
<dbReference type="Proteomes" id="UP000316759">
    <property type="component" value="Unassembled WGS sequence"/>
</dbReference>
<accession>A0A504Z870</accession>
<feature type="compositionally biased region" description="Low complexity" evidence="1">
    <location>
        <begin position="185"/>
        <end position="202"/>
    </location>
</feature>
<gene>
    <name evidence="2" type="ORF">FGIG_06531</name>
</gene>
<comment type="caution">
    <text evidence="2">The sequence shown here is derived from an EMBL/GenBank/DDBJ whole genome shotgun (WGS) entry which is preliminary data.</text>
</comment>
<feature type="region of interest" description="Disordered" evidence="1">
    <location>
        <begin position="1"/>
        <end position="208"/>
    </location>
</feature>
<dbReference type="EMBL" id="SUNJ01001275">
    <property type="protein sequence ID" value="TPP66917.1"/>
    <property type="molecule type" value="Genomic_DNA"/>
</dbReference>
<evidence type="ECO:0000313" key="3">
    <source>
        <dbReference type="Proteomes" id="UP000316759"/>
    </source>
</evidence>
<feature type="compositionally biased region" description="Polar residues" evidence="1">
    <location>
        <begin position="251"/>
        <end position="269"/>
    </location>
</feature>